<feature type="transmembrane region" description="Helical" evidence="1">
    <location>
        <begin position="319"/>
        <end position="339"/>
    </location>
</feature>
<reference evidence="2 3" key="1">
    <citation type="submission" date="2017-06" db="EMBL/GenBank/DDBJ databases">
        <authorList>
            <consortium name="Pathogen Informatics"/>
        </authorList>
    </citation>
    <scope>NUCLEOTIDE SEQUENCE [LARGE SCALE GENOMIC DNA]</scope>
    <source>
        <strain evidence="2 3">NCTC12947</strain>
    </source>
</reference>
<dbReference type="RefSeq" id="WP_231909919.1">
    <property type="nucleotide sequence ID" value="NZ_CP014227.1"/>
</dbReference>
<evidence type="ECO:0000313" key="2">
    <source>
        <dbReference type="EMBL" id="SNV00881.1"/>
    </source>
</evidence>
<dbReference type="EMBL" id="LT906449">
    <property type="protein sequence ID" value="SNV00881.1"/>
    <property type="molecule type" value="Genomic_DNA"/>
</dbReference>
<feature type="transmembrane region" description="Helical" evidence="1">
    <location>
        <begin position="225"/>
        <end position="247"/>
    </location>
</feature>
<protein>
    <recommendedName>
        <fullName evidence="4">Beta-carotene 15,15'-monooxygenase</fullName>
    </recommendedName>
</protein>
<feature type="transmembrane region" description="Helical" evidence="1">
    <location>
        <begin position="119"/>
        <end position="139"/>
    </location>
</feature>
<feature type="transmembrane region" description="Helical" evidence="1">
    <location>
        <begin position="253"/>
        <end position="277"/>
    </location>
</feature>
<feature type="transmembrane region" description="Helical" evidence="1">
    <location>
        <begin position="50"/>
        <end position="69"/>
    </location>
</feature>
<feature type="transmembrane region" description="Helical" evidence="1">
    <location>
        <begin position="289"/>
        <end position="313"/>
    </location>
</feature>
<evidence type="ECO:0000313" key="3">
    <source>
        <dbReference type="Proteomes" id="UP000215539"/>
    </source>
</evidence>
<keyword evidence="1" id="KW-1133">Transmembrane helix</keyword>
<feature type="transmembrane region" description="Helical" evidence="1">
    <location>
        <begin position="12"/>
        <end position="30"/>
    </location>
</feature>
<proteinExistence type="predicted"/>
<dbReference type="AlphaFoldDB" id="A0AAX2GVE7"/>
<dbReference type="Proteomes" id="UP000215539">
    <property type="component" value="Chromosome 1"/>
</dbReference>
<sequence length="411" mass="47372">MKINITKDIRWALMWLFIAVCLGIVLRALPISTLPFDIPYRNIVHTHSHLALLGWVYVSLSAILVREFVRLPQQVPTTLLETDGVEVRLFNRSALNYRILFYITQLSVIGMLFSFPFQGYGAVSITFSSIFIICTYFYASFFYKNRKEKGEVSYKFARMGVFYLLLSSIGIWMMPVSIVNFGKYSDVYMCSIAFFLHFQYNGWMLSSLMGLFIRKYGWDRQYPELLQRVFVLFQIGVCGTLFISWLGYFDYTIYYIVGAISALIWIMAVGLILLLYVRTQGKTLLSSIFIGFFSLKVVMMLIGCIPQVSVLVFHNMDLVISYLHFNFLGIVSLGILLFLEEQGVYKANRWLVYLFLFAFVCTEFLVAYKGFSGALGLPMIPHLQDWLLGFTALFYFPALGWKLGSSKINLQ</sequence>
<feature type="transmembrane region" description="Helical" evidence="1">
    <location>
        <begin position="191"/>
        <end position="213"/>
    </location>
</feature>
<feature type="transmembrane region" description="Helical" evidence="1">
    <location>
        <begin position="351"/>
        <end position="371"/>
    </location>
</feature>
<name>A0AAX2GVE7_9FLAO</name>
<evidence type="ECO:0008006" key="4">
    <source>
        <dbReference type="Google" id="ProtNLM"/>
    </source>
</evidence>
<feature type="transmembrane region" description="Helical" evidence="1">
    <location>
        <begin position="383"/>
        <end position="401"/>
    </location>
</feature>
<keyword evidence="1" id="KW-0812">Transmembrane</keyword>
<feature type="transmembrane region" description="Helical" evidence="1">
    <location>
        <begin position="95"/>
        <end position="113"/>
    </location>
</feature>
<organism evidence="2 3">
    <name type="scientific">Capnocytophaga haemolytica</name>
    <dbReference type="NCBI Taxonomy" id="45243"/>
    <lineage>
        <taxon>Bacteria</taxon>
        <taxon>Pseudomonadati</taxon>
        <taxon>Bacteroidota</taxon>
        <taxon>Flavobacteriia</taxon>
        <taxon>Flavobacteriales</taxon>
        <taxon>Flavobacteriaceae</taxon>
        <taxon>Capnocytophaga</taxon>
    </lineage>
</organism>
<gene>
    <name evidence="2" type="ORF">SAMEA44541418_00033</name>
</gene>
<evidence type="ECO:0000256" key="1">
    <source>
        <dbReference type="SAM" id="Phobius"/>
    </source>
</evidence>
<feature type="transmembrane region" description="Helical" evidence="1">
    <location>
        <begin position="160"/>
        <end position="179"/>
    </location>
</feature>
<keyword evidence="1" id="KW-0472">Membrane</keyword>
<accession>A0AAX2GVE7</accession>